<name>A0AAD7HBK3_9AGAR</name>
<dbReference type="Proteomes" id="UP001215598">
    <property type="component" value="Unassembled WGS sequence"/>
</dbReference>
<feature type="domain" description="Ubiquitin-like" evidence="1">
    <location>
        <begin position="181"/>
        <end position="263"/>
    </location>
</feature>
<proteinExistence type="predicted"/>
<organism evidence="2 3">
    <name type="scientific">Mycena metata</name>
    <dbReference type="NCBI Taxonomy" id="1033252"/>
    <lineage>
        <taxon>Eukaryota</taxon>
        <taxon>Fungi</taxon>
        <taxon>Dikarya</taxon>
        <taxon>Basidiomycota</taxon>
        <taxon>Agaricomycotina</taxon>
        <taxon>Agaricomycetes</taxon>
        <taxon>Agaricomycetidae</taxon>
        <taxon>Agaricales</taxon>
        <taxon>Marasmiineae</taxon>
        <taxon>Mycenaceae</taxon>
        <taxon>Mycena</taxon>
    </lineage>
</organism>
<dbReference type="InterPro" id="IPR054464">
    <property type="entry name" value="ULD_fung"/>
</dbReference>
<sequence length="276" mass="30878">MSRLTLVFNAGHLTDRLWAEVDLCRSLLDEFSAKINSYEALGLRGFLQKALMVAVEEKKLASWRSQILERRAALHVLLASFNSIQLHEVGEQLGRVGSQAQYIASRVNGVEAQVHNVEVQVHNVEAQVLNVGTLGVVLSTFLSAQVSQTGSEIREAVSEMRQGQTEVQRAIAQMSLHDIRDPVFFVIDPVGRSIPIPLSHFAGFNDLDRILKAYLFNRPEAGSRYVERGDYSVVTTQGEVISRSNVREKVRAWMQFDISIVKRSLEWTPMACPQCG</sequence>
<comment type="caution">
    <text evidence="2">The sequence shown here is derived from an EMBL/GenBank/DDBJ whole genome shotgun (WGS) entry which is preliminary data.</text>
</comment>
<dbReference type="AlphaFoldDB" id="A0AAD7HBK3"/>
<keyword evidence="3" id="KW-1185">Reference proteome</keyword>
<accession>A0AAD7HBK3</accession>
<gene>
    <name evidence="2" type="ORF">B0H16DRAFT_449936</name>
</gene>
<protein>
    <recommendedName>
        <fullName evidence="1">Ubiquitin-like domain-containing protein</fullName>
    </recommendedName>
</protein>
<evidence type="ECO:0000313" key="2">
    <source>
        <dbReference type="EMBL" id="KAJ7716943.1"/>
    </source>
</evidence>
<evidence type="ECO:0000313" key="3">
    <source>
        <dbReference type="Proteomes" id="UP001215598"/>
    </source>
</evidence>
<dbReference type="EMBL" id="JARKIB010000284">
    <property type="protein sequence ID" value="KAJ7716943.1"/>
    <property type="molecule type" value="Genomic_DNA"/>
</dbReference>
<dbReference type="Pfam" id="PF22893">
    <property type="entry name" value="ULD_2"/>
    <property type="match status" value="1"/>
</dbReference>
<evidence type="ECO:0000259" key="1">
    <source>
        <dbReference type="Pfam" id="PF22893"/>
    </source>
</evidence>
<reference evidence="2" key="1">
    <citation type="submission" date="2023-03" db="EMBL/GenBank/DDBJ databases">
        <title>Massive genome expansion in bonnet fungi (Mycena s.s.) driven by repeated elements and novel gene families across ecological guilds.</title>
        <authorList>
            <consortium name="Lawrence Berkeley National Laboratory"/>
            <person name="Harder C.B."/>
            <person name="Miyauchi S."/>
            <person name="Viragh M."/>
            <person name="Kuo A."/>
            <person name="Thoen E."/>
            <person name="Andreopoulos B."/>
            <person name="Lu D."/>
            <person name="Skrede I."/>
            <person name="Drula E."/>
            <person name="Henrissat B."/>
            <person name="Morin E."/>
            <person name="Kohler A."/>
            <person name="Barry K."/>
            <person name="LaButti K."/>
            <person name="Morin E."/>
            <person name="Salamov A."/>
            <person name="Lipzen A."/>
            <person name="Mereny Z."/>
            <person name="Hegedus B."/>
            <person name="Baldrian P."/>
            <person name="Stursova M."/>
            <person name="Weitz H."/>
            <person name="Taylor A."/>
            <person name="Grigoriev I.V."/>
            <person name="Nagy L.G."/>
            <person name="Martin F."/>
            <person name="Kauserud H."/>
        </authorList>
    </citation>
    <scope>NUCLEOTIDE SEQUENCE</scope>
    <source>
        <strain evidence="2">CBHHK182m</strain>
    </source>
</reference>